<reference evidence="2 3" key="1">
    <citation type="submission" date="2017-04" db="EMBL/GenBank/DDBJ databases">
        <title>Genome Sequence of Marinobacter salarius strain SMR5 Isolated from a culture of the Diatom Skeletonema marinoi.</title>
        <authorList>
            <person name="Topel M."/>
            <person name="Pinder M.I.M."/>
            <person name="Johansson O.N."/>
            <person name="Kourtchenko O."/>
            <person name="Godhe A."/>
            <person name="Clarke A.K."/>
        </authorList>
    </citation>
    <scope>NUCLEOTIDE SEQUENCE [LARGE SCALE GENOMIC DNA]</scope>
    <source>
        <strain evidence="2 3">SMR5</strain>
    </source>
</reference>
<dbReference type="Gene3D" id="2.120.10.30">
    <property type="entry name" value="TolB, C-terminal domain"/>
    <property type="match status" value="1"/>
</dbReference>
<keyword evidence="2" id="KW-0645">Protease</keyword>
<dbReference type="InterPro" id="IPR050585">
    <property type="entry name" value="Xaa-Pro_dipeptidyl-ppase/CocE"/>
</dbReference>
<dbReference type="SUPFAM" id="SSF53474">
    <property type="entry name" value="alpha/beta-Hydrolases"/>
    <property type="match status" value="1"/>
</dbReference>
<evidence type="ECO:0000313" key="3">
    <source>
        <dbReference type="Proteomes" id="UP000193100"/>
    </source>
</evidence>
<dbReference type="PANTHER" id="PTHR43056:SF5">
    <property type="entry name" value="PEPTIDASE S9 PROLYL OLIGOPEPTIDASE CATALYTIC DOMAIN-CONTAINING PROTEIN"/>
    <property type="match status" value="1"/>
</dbReference>
<evidence type="ECO:0000313" key="2">
    <source>
        <dbReference type="EMBL" id="ARM82883.1"/>
    </source>
</evidence>
<evidence type="ECO:0000259" key="1">
    <source>
        <dbReference type="Pfam" id="PF00326"/>
    </source>
</evidence>
<dbReference type="GO" id="GO:0004177">
    <property type="term" value="F:aminopeptidase activity"/>
    <property type="evidence" value="ECO:0007669"/>
    <property type="project" value="UniProtKB-KW"/>
</dbReference>
<dbReference type="Proteomes" id="UP000193100">
    <property type="component" value="Chromosome"/>
</dbReference>
<dbReference type="GO" id="GO:0006508">
    <property type="term" value="P:proteolysis"/>
    <property type="evidence" value="ECO:0007669"/>
    <property type="project" value="InterPro"/>
</dbReference>
<accession>A0A1W6K644</accession>
<dbReference type="GeneID" id="77254774"/>
<dbReference type="EMBL" id="CP020931">
    <property type="protein sequence ID" value="ARM82883.1"/>
    <property type="molecule type" value="Genomic_DNA"/>
</dbReference>
<organism evidence="2 3">
    <name type="scientific">Marinobacter salarius</name>
    <dbReference type="NCBI Taxonomy" id="1420917"/>
    <lineage>
        <taxon>Bacteria</taxon>
        <taxon>Pseudomonadati</taxon>
        <taxon>Pseudomonadota</taxon>
        <taxon>Gammaproteobacteria</taxon>
        <taxon>Pseudomonadales</taxon>
        <taxon>Marinobacteraceae</taxon>
        <taxon>Marinobacter</taxon>
    </lineage>
</organism>
<dbReference type="Gene3D" id="3.40.50.1820">
    <property type="entry name" value="alpha/beta hydrolase"/>
    <property type="match status" value="1"/>
</dbReference>
<dbReference type="PANTHER" id="PTHR43056">
    <property type="entry name" value="PEPTIDASE S9 PROLYL OLIGOPEPTIDASE"/>
    <property type="match status" value="1"/>
</dbReference>
<dbReference type="SUPFAM" id="SSF69304">
    <property type="entry name" value="Tricorn protease N-terminal domain"/>
    <property type="match status" value="1"/>
</dbReference>
<dbReference type="GO" id="GO:0008236">
    <property type="term" value="F:serine-type peptidase activity"/>
    <property type="evidence" value="ECO:0007669"/>
    <property type="project" value="InterPro"/>
</dbReference>
<gene>
    <name evidence="2" type="primary">dapb3</name>
    <name evidence="2" type="ORF">MARSALSMR5_00786</name>
</gene>
<dbReference type="InterPro" id="IPR001375">
    <property type="entry name" value="Peptidase_S9_cat"/>
</dbReference>
<keyword evidence="2" id="KW-0378">Hydrolase</keyword>
<feature type="domain" description="Peptidase S9 prolyl oligopeptidase catalytic" evidence="1">
    <location>
        <begin position="389"/>
        <end position="593"/>
    </location>
</feature>
<dbReference type="AlphaFoldDB" id="A0A1W6K644"/>
<protein>
    <submittedName>
        <fullName evidence="2">Dipeptidyl aminopeptidase BIII</fullName>
        <ecNumber evidence="2">3.4.14.-</ecNumber>
    </submittedName>
</protein>
<dbReference type="RefSeq" id="WP_227517861.1">
    <property type="nucleotide sequence ID" value="NZ_CP020931.1"/>
</dbReference>
<name>A0A1W6K644_9GAMM</name>
<sequence length="596" mass="65179">MQRTELAASATGVFWLESDPVSGGNVIMTLEAGVGIPLLSRSFSARSQVNGYGGGALCAGPESVFAVEASGQQVYHIDTATGACSPLTDDDACYGGLSWDAAHHRVLAVREANGRQQLMGIALTDSESANCILHESEDFYSAPAVSADGRHLAWVSWSLPDMRWVASVLWTASIQQDGSLTQARRWPSPSKGSVQQPIFDGDDVIVLSDHEGWWQPWRLASSGQWHLLDGTREDHASAPWQLGERHHQCLPDGGWVRVRYQAGVGQLWLCSENEETGVRIAREYVDFRCLVVQGQRVLCIARSSTRLDTVLSVDWGTGHAEPLSGGEEPFPGMTLSQPELFSVPPSAGGVDAISGFFYPPVPSASDGKSVPIILIAHGGPTSTTYPVLNLQTQFWCRQGFAVADVNYRGSSGFGRAFRMALAGNWGRVDVADMERAARWLVDNKAVDPARLFIQGRSSGGYTALLAMVQTDVFAAGASQFGVSDPRRLRAMTHRFESGYLDWLLGSPDDCPDNWQQRSPLAQADRLCRPMIFFQGAQDRVVVPQQTTAIVNALRRNGGSPEVYVYPDEGHGFRKQSNVADMLERLLRFYRRQSTDQ</sequence>
<keyword evidence="2" id="KW-0031">Aminopeptidase</keyword>
<dbReference type="InterPro" id="IPR011042">
    <property type="entry name" value="6-blade_b-propeller_TolB-like"/>
</dbReference>
<dbReference type="EC" id="3.4.14.-" evidence="2"/>
<proteinExistence type="predicted"/>
<dbReference type="InterPro" id="IPR029058">
    <property type="entry name" value="AB_hydrolase_fold"/>
</dbReference>
<dbReference type="Pfam" id="PF00326">
    <property type="entry name" value="Peptidase_S9"/>
    <property type="match status" value="1"/>
</dbReference>